<dbReference type="PANTHER" id="PTHR43344:SF13">
    <property type="entry name" value="PHOSPHATASE RV3661-RELATED"/>
    <property type="match status" value="1"/>
</dbReference>
<name>A0ABN2W203_9ACTN</name>
<dbReference type="CDD" id="cd02612">
    <property type="entry name" value="HAD_PGPPase"/>
    <property type="match status" value="1"/>
</dbReference>
<dbReference type="NCBIfam" id="TIGR01490">
    <property type="entry name" value="HAD-SF-IB-hyp1"/>
    <property type="match status" value="1"/>
</dbReference>
<dbReference type="InterPro" id="IPR036412">
    <property type="entry name" value="HAD-like_sf"/>
</dbReference>
<keyword evidence="4" id="KW-0460">Magnesium</keyword>
<keyword evidence="7" id="KW-1185">Reference proteome</keyword>
<reference evidence="6 7" key="1">
    <citation type="journal article" date="2019" name="Int. J. Syst. Evol. Microbiol.">
        <title>The Global Catalogue of Microorganisms (GCM) 10K type strain sequencing project: providing services to taxonomists for standard genome sequencing and annotation.</title>
        <authorList>
            <consortium name="The Broad Institute Genomics Platform"/>
            <consortium name="The Broad Institute Genome Sequencing Center for Infectious Disease"/>
            <person name="Wu L."/>
            <person name="Ma J."/>
        </authorList>
    </citation>
    <scope>NUCLEOTIDE SEQUENCE [LARGE SCALE GENOMIC DNA]</scope>
    <source>
        <strain evidence="6 7">JCM 15749</strain>
    </source>
</reference>
<dbReference type="NCBIfam" id="TIGR01488">
    <property type="entry name" value="HAD-SF-IB"/>
    <property type="match status" value="1"/>
</dbReference>
<sequence length="267" mass="29044">MTVPGARTAAFFDLDKTIIARSSTLAFSKAFYAGGLLNRRAVVRSAYANLVFGVRGADHDRLEQMRLHLTELIEGWDVEAVRGAVRDTLHEIVDPIVYAEAVDLIEEHRAAGHDVIIVSASGSEVVEPIGEMLGVDDVIATTLVERDGRYTGEVEFYAYGPHKATAMRQMADERGLDLTASYAYSDSETDVPMLEAVGHPFAVNPDRTLRQVATERGWPILNFDRPVGLRRRLGMGARTGLLAAGVGALVGGAVVGVVMRRRLAARR</sequence>
<dbReference type="InterPro" id="IPR023214">
    <property type="entry name" value="HAD_sf"/>
</dbReference>
<evidence type="ECO:0000256" key="4">
    <source>
        <dbReference type="ARBA" id="ARBA00022842"/>
    </source>
</evidence>
<dbReference type="PANTHER" id="PTHR43344">
    <property type="entry name" value="PHOSPHOSERINE PHOSPHATASE"/>
    <property type="match status" value="1"/>
</dbReference>
<dbReference type="RefSeq" id="WP_344328472.1">
    <property type="nucleotide sequence ID" value="NZ_BAAAPY010000008.1"/>
</dbReference>
<evidence type="ECO:0000256" key="2">
    <source>
        <dbReference type="ARBA" id="ARBA00022723"/>
    </source>
</evidence>
<comment type="caution">
    <text evidence="6">The sequence shown here is derived from an EMBL/GenBank/DDBJ whole genome shotgun (WGS) entry which is preliminary data.</text>
</comment>
<dbReference type="Proteomes" id="UP001501480">
    <property type="component" value="Unassembled WGS sequence"/>
</dbReference>
<proteinExistence type="inferred from homology"/>
<evidence type="ECO:0000313" key="7">
    <source>
        <dbReference type="Proteomes" id="UP001501480"/>
    </source>
</evidence>
<keyword evidence="2" id="KW-0479">Metal-binding</keyword>
<keyword evidence="5" id="KW-0812">Transmembrane</keyword>
<keyword evidence="5" id="KW-0472">Membrane</keyword>
<gene>
    <name evidence="6" type="ORF">GCM10009821_22560</name>
</gene>
<organism evidence="6 7">
    <name type="scientific">Aeromicrobium halocynthiae</name>
    <dbReference type="NCBI Taxonomy" id="560557"/>
    <lineage>
        <taxon>Bacteria</taxon>
        <taxon>Bacillati</taxon>
        <taxon>Actinomycetota</taxon>
        <taxon>Actinomycetes</taxon>
        <taxon>Propionibacteriales</taxon>
        <taxon>Nocardioidaceae</taxon>
        <taxon>Aeromicrobium</taxon>
    </lineage>
</organism>
<dbReference type="GO" id="GO:0016787">
    <property type="term" value="F:hydrolase activity"/>
    <property type="evidence" value="ECO:0007669"/>
    <property type="project" value="UniProtKB-KW"/>
</dbReference>
<accession>A0ABN2W203</accession>
<dbReference type="Gene3D" id="3.40.50.1000">
    <property type="entry name" value="HAD superfamily/HAD-like"/>
    <property type="match status" value="1"/>
</dbReference>
<dbReference type="EMBL" id="BAAAPY010000008">
    <property type="protein sequence ID" value="GAA2081414.1"/>
    <property type="molecule type" value="Genomic_DNA"/>
</dbReference>
<keyword evidence="3 6" id="KW-0378">Hydrolase</keyword>
<evidence type="ECO:0000313" key="6">
    <source>
        <dbReference type="EMBL" id="GAA2081414.1"/>
    </source>
</evidence>
<dbReference type="Gene3D" id="1.20.1440.100">
    <property type="entry name" value="SG protein - dephosphorylation function"/>
    <property type="match status" value="1"/>
</dbReference>
<dbReference type="SUPFAM" id="SSF56784">
    <property type="entry name" value="HAD-like"/>
    <property type="match status" value="1"/>
</dbReference>
<protein>
    <submittedName>
        <fullName evidence="6">HAD-IB family hydrolase</fullName>
    </submittedName>
</protein>
<dbReference type="InterPro" id="IPR050582">
    <property type="entry name" value="HAD-like_SerB"/>
</dbReference>
<feature type="transmembrane region" description="Helical" evidence="5">
    <location>
        <begin position="240"/>
        <end position="259"/>
    </location>
</feature>
<evidence type="ECO:0000256" key="3">
    <source>
        <dbReference type="ARBA" id="ARBA00022801"/>
    </source>
</evidence>
<evidence type="ECO:0000256" key="1">
    <source>
        <dbReference type="ARBA" id="ARBA00009184"/>
    </source>
</evidence>
<dbReference type="InterPro" id="IPR006385">
    <property type="entry name" value="HAD_hydro_SerB1"/>
</dbReference>
<dbReference type="Pfam" id="PF12710">
    <property type="entry name" value="HAD"/>
    <property type="match status" value="1"/>
</dbReference>
<keyword evidence="5" id="KW-1133">Transmembrane helix</keyword>
<comment type="similarity">
    <text evidence="1">Belongs to the HAD-like hydrolase superfamily. SerB family.</text>
</comment>
<evidence type="ECO:0000256" key="5">
    <source>
        <dbReference type="SAM" id="Phobius"/>
    </source>
</evidence>